<reference evidence="1 2" key="2">
    <citation type="journal article" date="2011" name="ISME J.">
        <title>RNA-seq reveals cooperative metabolic interactions between two termite-gut spirochete species in co-culture.</title>
        <authorList>
            <person name="Rosenthal A.Z."/>
            <person name="Matson E.G."/>
            <person name="Eldar A."/>
            <person name="Leadbetter J.R."/>
        </authorList>
    </citation>
    <scope>NUCLEOTIDE SEQUENCE [LARGE SCALE GENOMIC DNA]</scope>
    <source>
        <strain evidence="2">ATCC BAA-887 / DSM 12427 / ZAS-2</strain>
    </source>
</reference>
<dbReference type="HOGENOM" id="CLU_1383654_0_0_12"/>
<protein>
    <submittedName>
        <fullName evidence="1">Uncharacterized protein</fullName>
    </submittedName>
</protein>
<dbReference type="Proteomes" id="UP000009223">
    <property type="component" value="Chromosome"/>
</dbReference>
<name>F5YLX8_TREPZ</name>
<gene>
    <name evidence="1" type="ordered locus">TREPR_1816</name>
</gene>
<dbReference type="STRING" id="545694.TREPR_1816"/>
<evidence type="ECO:0000313" key="2">
    <source>
        <dbReference type="Proteomes" id="UP000009223"/>
    </source>
</evidence>
<evidence type="ECO:0000313" key="1">
    <source>
        <dbReference type="EMBL" id="AEF86513.1"/>
    </source>
</evidence>
<reference evidence="2" key="1">
    <citation type="submission" date="2009-12" db="EMBL/GenBank/DDBJ databases">
        <title>Complete sequence of Treponema primitia strain ZAS-2.</title>
        <authorList>
            <person name="Tetu S.G."/>
            <person name="Matson E."/>
            <person name="Ren Q."/>
            <person name="Seshadri R."/>
            <person name="Elbourne L."/>
            <person name="Hassan K.A."/>
            <person name="Durkin A."/>
            <person name="Radune D."/>
            <person name="Mohamoud Y."/>
            <person name="Shay R."/>
            <person name="Jin S."/>
            <person name="Zhang X."/>
            <person name="Lucey K."/>
            <person name="Ballor N.R."/>
            <person name="Ottesen E."/>
            <person name="Rosenthal R."/>
            <person name="Allen A."/>
            <person name="Leadbetter J.R."/>
            <person name="Paulsen I.T."/>
        </authorList>
    </citation>
    <scope>NUCLEOTIDE SEQUENCE [LARGE SCALE GENOMIC DNA]</scope>
    <source>
        <strain evidence="2">ATCC BAA-887 / DSM 12427 / ZAS-2</strain>
    </source>
</reference>
<dbReference type="KEGG" id="tpi:TREPR_1816"/>
<dbReference type="EMBL" id="CP001843">
    <property type="protein sequence ID" value="AEF86513.1"/>
    <property type="molecule type" value="Genomic_DNA"/>
</dbReference>
<keyword evidence="2" id="KW-1185">Reference proteome</keyword>
<proteinExistence type="predicted"/>
<sequence length="197" mass="22557">MAIVDVPEISKNYKTKQFGASDIRWVKNVNDEKTSSAYLRPDKRVIINPNGVFFCLQVNTPSFKKSLNSVHFGELILLYQYLNNQTVKCFTHLVTPIADEVIQNPYSDDGGPGRWVKVIGMTNNQAKNSIPITDTEWRTIGFKFGVHRDLSYQQGIAFEINPDKQLSEQQFTNLQNNIWSKFQRPAFNVNITDIPVK</sequence>
<dbReference type="AlphaFoldDB" id="F5YLX8"/>
<dbReference type="RefSeq" id="WP_015708319.1">
    <property type="nucleotide sequence ID" value="NC_015578.1"/>
</dbReference>
<accession>F5YLX8</accession>
<organism evidence="1 2">
    <name type="scientific">Treponema primitia (strain ATCC BAA-887 / DSM 12427 / ZAS-2)</name>
    <dbReference type="NCBI Taxonomy" id="545694"/>
    <lineage>
        <taxon>Bacteria</taxon>
        <taxon>Pseudomonadati</taxon>
        <taxon>Spirochaetota</taxon>
        <taxon>Spirochaetia</taxon>
        <taxon>Spirochaetales</taxon>
        <taxon>Treponemataceae</taxon>
        <taxon>Treponema</taxon>
    </lineage>
</organism>